<comment type="caution">
    <text evidence="1">The sequence shown here is derived from an EMBL/GenBank/DDBJ whole genome shotgun (WGS) entry which is preliminary data.</text>
</comment>
<dbReference type="Proteomes" id="UP000886501">
    <property type="component" value="Unassembled WGS sequence"/>
</dbReference>
<accession>A0ACB6ZD77</accession>
<keyword evidence="2" id="KW-1185">Reference proteome</keyword>
<evidence type="ECO:0000313" key="2">
    <source>
        <dbReference type="Proteomes" id="UP000886501"/>
    </source>
</evidence>
<organism evidence="1 2">
    <name type="scientific">Thelephora ganbajun</name>
    <name type="common">Ganba fungus</name>
    <dbReference type="NCBI Taxonomy" id="370292"/>
    <lineage>
        <taxon>Eukaryota</taxon>
        <taxon>Fungi</taxon>
        <taxon>Dikarya</taxon>
        <taxon>Basidiomycota</taxon>
        <taxon>Agaricomycotina</taxon>
        <taxon>Agaricomycetes</taxon>
        <taxon>Thelephorales</taxon>
        <taxon>Thelephoraceae</taxon>
        <taxon>Thelephora</taxon>
    </lineage>
</organism>
<evidence type="ECO:0000313" key="1">
    <source>
        <dbReference type="EMBL" id="KAF9647494.1"/>
    </source>
</evidence>
<dbReference type="EMBL" id="MU118032">
    <property type="protein sequence ID" value="KAF9647494.1"/>
    <property type="molecule type" value="Genomic_DNA"/>
</dbReference>
<protein>
    <submittedName>
        <fullName evidence="1">Peroxisomal membrane protein 4</fullName>
    </submittedName>
</protein>
<gene>
    <name evidence="1" type="ORF">BDM02DRAFT_3098008</name>
</gene>
<sequence>MATIQHIISDPAYHDYLGILKGARNGFVYGVKIRFPHALIMAILFGRGDWNTRARTIFQATKTHATNLMKYVALYKSLVLIQKKANGGKERTFDTFFAGLVGGYLVFGDRNAINEQVVLYICSRVIASFIPRATPKPQSPTVGVKPIPPDSRYFSIFAALVWGSVMWLYEHKGETIQPGMFNSMTYLYRDSNVWTDLRTLLWHNR</sequence>
<proteinExistence type="predicted"/>
<reference evidence="1" key="1">
    <citation type="submission" date="2019-10" db="EMBL/GenBank/DDBJ databases">
        <authorList>
            <consortium name="DOE Joint Genome Institute"/>
            <person name="Kuo A."/>
            <person name="Miyauchi S."/>
            <person name="Kiss E."/>
            <person name="Drula E."/>
            <person name="Kohler A."/>
            <person name="Sanchez-Garcia M."/>
            <person name="Andreopoulos B."/>
            <person name="Barry K.W."/>
            <person name="Bonito G."/>
            <person name="Buee M."/>
            <person name="Carver A."/>
            <person name="Chen C."/>
            <person name="Cichocki N."/>
            <person name="Clum A."/>
            <person name="Culley D."/>
            <person name="Crous P.W."/>
            <person name="Fauchery L."/>
            <person name="Girlanda M."/>
            <person name="Hayes R."/>
            <person name="Keri Z."/>
            <person name="Labutti K."/>
            <person name="Lipzen A."/>
            <person name="Lombard V."/>
            <person name="Magnuson J."/>
            <person name="Maillard F."/>
            <person name="Morin E."/>
            <person name="Murat C."/>
            <person name="Nolan M."/>
            <person name="Ohm R."/>
            <person name="Pangilinan J."/>
            <person name="Pereira M."/>
            <person name="Perotto S."/>
            <person name="Peter M."/>
            <person name="Riley R."/>
            <person name="Sitrit Y."/>
            <person name="Stielow B."/>
            <person name="Szollosi G."/>
            <person name="Zifcakova L."/>
            <person name="Stursova M."/>
            <person name="Spatafora J.W."/>
            <person name="Tedersoo L."/>
            <person name="Vaario L.-M."/>
            <person name="Yamada A."/>
            <person name="Yan M."/>
            <person name="Wang P."/>
            <person name="Xu J."/>
            <person name="Bruns T."/>
            <person name="Baldrian P."/>
            <person name="Vilgalys R."/>
            <person name="Henrissat B."/>
            <person name="Grigoriev I.V."/>
            <person name="Hibbett D."/>
            <person name="Nagy L.G."/>
            <person name="Martin F.M."/>
        </authorList>
    </citation>
    <scope>NUCLEOTIDE SEQUENCE</scope>
    <source>
        <strain evidence="1">P2</strain>
    </source>
</reference>
<reference evidence="1" key="2">
    <citation type="journal article" date="2020" name="Nat. Commun.">
        <title>Large-scale genome sequencing of mycorrhizal fungi provides insights into the early evolution of symbiotic traits.</title>
        <authorList>
            <person name="Miyauchi S."/>
            <person name="Kiss E."/>
            <person name="Kuo A."/>
            <person name="Drula E."/>
            <person name="Kohler A."/>
            <person name="Sanchez-Garcia M."/>
            <person name="Morin E."/>
            <person name="Andreopoulos B."/>
            <person name="Barry K.W."/>
            <person name="Bonito G."/>
            <person name="Buee M."/>
            <person name="Carver A."/>
            <person name="Chen C."/>
            <person name="Cichocki N."/>
            <person name="Clum A."/>
            <person name="Culley D."/>
            <person name="Crous P.W."/>
            <person name="Fauchery L."/>
            <person name="Girlanda M."/>
            <person name="Hayes R.D."/>
            <person name="Keri Z."/>
            <person name="LaButti K."/>
            <person name="Lipzen A."/>
            <person name="Lombard V."/>
            <person name="Magnuson J."/>
            <person name="Maillard F."/>
            <person name="Murat C."/>
            <person name="Nolan M."/>
            <person name="Ohm R.A."/>
            <person name="Pangilinan J."/>
            <person name="Pereira M.F."/>
            <person name="Perotto S."/>
            <person name="Peter M."/>
            <person name="Pfister S."/>
            <person name="Riley R."/>
            <person name="Sitrit Y."/>
            <person name="Stielow J.B."/>
            <person name="Szollosi G."/>
            <person name="Zifcakova L."/>
            <person name="Stursova M."/>
            <person name="Spatafora J.W."/>
            <person name="Tedersoo L."/>
            <person name="Vaario L.M."/>
            <person name="Yamada A."/>
            <person name="Yan M."/>
            <person name="Wang P."/>
            <person name="Xu J."/>
            <person name="Bruns T."/>
            <person name="Baldrian P."/>
            <person name="Vilgalys R."/>
            <person name="Dunand C."/>
            <person name="Henrissat B."/>
            <person name="Grigoriev I.V."/>
            <person name="Hibbett D."/>
            <person name="Nagy L.G."/>
            <person name="Martin F.M."/>
        </authorList>
    </citation>
    <scope>NUCLEOTIDE SEQUENCE</scope>
    <source>
        <strain evidence="1">P2</strain>
    </source>
</reference>
<name>A0ACB6ZD77_THEGA</name>